<feature type="transmembrane region" description="Helical" evidence="1">
    <location>
        <begin position="320"/>
        <end position="344"/>
    </location>
</feature>
<organism evidence="2 3">
    <name type="scientific">Streptococcus ruminantium</name>
    <dbReference type="NCBI Taxonomy" id="1917441"/>
    <lineage>
        <taxon>Bacteria</taxon>
        <taxon>Bacillati</taxon>
        <taxon>Bacillota</taxon>
        <taxon>Bacilli</taxon>
        <taxon>Lactobacillales</taxon>
        <taxon>Streptococcaceae</taxon>
        <taxon>Streptococcus</taxon>
    </lineage>
</organism>
<sequence>MKKILHIFNSLLIVLASLFILNIYQTKDYQNLQDIEAGKGQTTKFYITNSSVSTTDHLSFLSSIKEKYRVSILRTDMEDGVIRKSILLHSDTFPASVFPDIKTIDFSDGFYANFATGNPKQKQTLPSFYYLNKLKITSLEEYYKNKDRTVNGNYTIVSENTYDVASIIKELSDFYQISPAMLSTPGGSEATSIVNRYLIIFSIVLAILALVVAVLTIYDTISKIKEIGVMKMMGLSDLRIMVSRAKVDLLFLIAAMILTNTYFSLSLQTAPDNFYFHLLLSQLSILCFYLFLQVLVYLIVGNLSISKLLKNFADFKIGTFIMYGLKAITLLICSLILVSMSVTFQQLKQDRETEIAWSPYSNYLTLENYRLTTLGEADFSSGGTQGMRELRSLFSMLEKNENAFYIHYEKIEKGQKFYDYDETIHFTADDSYNIMTINSNYLSELGLTVDGQTNSERLFLVPIKYKNTNIQEAIRHLLYNRYHRQEQEKLDVTSIKTKIIYYNENINIFSFDKEHRQINNPIFTVLTGENMLFHEEQFLGNVGALNNPIKIPYRETLGEAIETNISSQSKYLIPKFTILKDILAGNVNVQEIALVFVSFILLLVTGIELFVSLALSGIIFHSNKSNLMIKKLLGFTFVDRYRKHFYSFTILYLIGLLSLLIYSRSHLVLILFGGLILVDTLFTMFNIKKLENQNALQILKGE</sequence>
<evidence type="ECO:0000313" key="3">
    <source>
        <dbReference type="Proteomes" id="UP000269331"/>
    </source>
</evidence>
<dbReference type="EMBL" id="AP018400">
    <property type="protein sequence ID" value="BBA92524.1"/>
    <property type="molecule type" value="Genomic_DNA"/>
</dbReference>
<dbReference type="RefSeq" id="WP_120171643.1">
    <property type="nucleotide sequence ID" value="NZ_AP018400.1"/>
</dbReference>
<dbReference type="InterPro" id="IPR006541">
    <property type="entry name" value="Bacteriocin_ass"/>
</dbReference>
<feature type="transmembrane region" description="Helical" evidence="1">
    <location>
        <begin position="592"/>
        <end position="620"/>
    </location>
</feature>
<feature type="transmembrane region" description="Helical" evidence="1">
    <location>
        <begin position="274"/>
        <end position="300"/>
    </location>
</feature>
<feature type="transmembrane region" description="Helical" evidence="1">
    <location>
        <begin position="249"/>
        <end position="268"/>
    </location>
</feature>
<dbReference type="AlphaFoldDB" id="A0A2Z5TQD2"/>
<dbReference type="GeneID" id="52229472"/>
<evidence type="ECO:0000313" key="2">
    <source>
        <dbReference type="EMBL" id="BBA92524.1"/>
    </source>
</evidence>
<feature type="transmembrane region" description="Helical" evidence="1">
    <location>
        <begin position="645"/>
        <end position="662"/>
    </location>
</feature>
<keyword evidence="1" id="KW-0812">Transmembrane</keyword>
<keyword evidence="1" id="KW-0472">Membrane</keyword>
<accession>A0A2Z5TQD2</accession>
<feature type="transmembrane region" description="Helical" evidence="1">
    <location>
        <begin position="668"/>
        <end position="687"/>
    </location>
</feature>
<dbReference type="Pfam" id="PF07242">
    <property type="entry name" value="DUF1430"/>
    <property type="match status" value="1"/>
</dbReference>
<evidence type="ECO:0008006" key="4">
    <source>
        <dbReference type="Google" id="ProtNLM"/>
    </source>
</evidence>
<dbReference type="Proteomes" id="UP000269331">
    <property type="component" value="Chromosome"/>
</dbReference>
<dbReference type="OrthoDB" id="2204454at2"/>
<dbReference type="KEGG" id="srq:SR187_4580"/>
<feature type="transmembrane region" description="Helical" evidence="1">
    <location>
        <begin position="197"/>
        <end position="218"/>
    </location>
</feature>
<reference evidence="2 3" key="1">
    <citation type="journal article" date="2018" name="Genome Biol. Evol.">
        <title>Complete Genome Sequence of Streptococcus ruminantium sp. nov. GUT-187T (=DSM 104980T =JCM 31869T), the Type Strain of S. ruminantium, and Comparison with Genome Sequences of Streptococcus suis Strains.</title>
        <authorList>
            <person name="Tohya M."/>
            <person name="Sekizaki T."/>
            <person name="Miyoshi-Akiyama T."/>
        </authorList>
    </citation>
    <scope>NUCLEOTIDE SEQUENCE [LARGE SCALE GENOMIC DNA]</scope>
    <source>
        <strain evidence="2 3">GUT187T</strain>
    </source>
</reference>
<protein>
    <recommendedName>
        <fullName evidence="4">DUF1430 domain-containing protein</fullName>
    </recommendedName>
</protein>
<name>A0A2Z5TQD2_9STRE</name>
<evidence type="ECO:0000256" key="1">
    <source>
        <dbReference type="SAM" id="Phobius"/>
    </source>
</evidence>
<proteinExistence type="predicted"/>
<gene>
    <name evidence="2" type="ORF">SR187_4580</name>
</gene>
<keyword evidence="1" id="KW-1133">Transmembrane helix</keyword>
<feature type="transmembrane region" description="Helical" evidence="1">
    <location>
        <begin position="7"/>
        <end position="24"/>
    </location>
</feature>